<accession>A0A397Z218</accession>
<evidence type="ECO:0000313" key="2">
    <source>
        <dbReference type="Proteomes" id="UP000264353"/>
    </source>
</evidence>
<sequence length="107" mass="12415">MVISSVSSTFSINTSHSGLLSLEPLGHELQTQIEVPIPCSLHGHQLPCHQVTNFLDLPALRRRQPPYMVLRFRCSWLDILCFILRESYIFVNIKYLMELEENNSMRI</sequence>
<dbReference type="AlphaFoldDB" id="A0A397Z218"/>
<proteinExistence type="predicted"/>
<evidence type="ECO:0000313" key="1">
    <source>
        <dbReference type="EMBL" id="RID59501.1"/>
    </source>
</evidence>
<name>A0A397Z218_BRACM</name>
<gene>
    <name evidence="1" type="ORF">BRARA_F02726</name>
</gene>
<organism evidence="1 2">
    <name type="scientific">Brassica campestris</name>
    <name type="common">Field mustard</name>
    <dbReference type="NCBI Taxonomy" id="3711"/>
    <lineage>
        <taxon>Eukaryota</taxon>
        <taxon>Viridiplantae</taxon>
        <taxon>Streptophyta</taxon>
        <taxon>Embryophyta</taxon>
        <taxon>Tracheophyta</taxon>
        <taxon>Spermatophyta</taxon>
        <taxon>Magnoliopsida</taxon>
        <taxon>eudicotyledons</taxon>
        <taxon>Gunneridae</taxon>
        <taxon>Pentapetalae</taxon>
        <taxon>rosids</taxon>
        <taxon>malvids</taxon>
        <taxon>Brassicales</taxon>
        <taxon>Brassicaceae</taxon>
        <taxon>Brassiceae</taxon>
        <taxon>Brassica</taxon>
    </lineage>
</organism>
<reference evidence="1 2" key="1">
    <citation type="submission" date="2018-06" db="EMBL/GenBank/DDBJ databases">
        <title>WGS assembly of Brassica rapa FPsc.</title>
        <authorList>
            <person name="Bowman J."/>
            <person name="Kohchi T."/>
            <person name="Yamato K."/>
            <person name="Jenkins J."/>
            <person name="Shu S."/>
            <person name="Ishizaki K."/>
            <person name="Yamaoka S."/>
            <person name="Nishihama R."/>
            <person name="Nakamura Y."/>
            <person name="Berger F."/>
            <person name="Adam C."/>
            <person name="Aki S."/>
            <person name="Althoff F."/>
            <person name="Araki T."/>
            <person name="Arteaga-Vazquez M."/>
            <person name="Balasubrmanian S."/>
            <person name="Bauer D."/>
            <person name="Boehm C."/>
            <person name="Briginshaw L."/>
            <person name="Caballero-Perez J."/>
            <person name="Catarino B."/>
            <person name="Chen F."/>
            <person name="Chiyoda S."/>
            <person name="Chovatia M."/>
            <person name="Davies K."/>
            <person name="Delmans M."/>
            <person name="Demura T."/>
            <person name="Dierschke T."/>
            <person name="Dolan L."/>
            <person name="Dorantes-Acosta A."/>
            <person name="Eklund D."/>
            <person name="Florent S."/>
            <person name="Flores-Sandoval E."/>
            <person name="Fujiyama A."/>
            <person name="Fukuzawa H."/>
            <person name="Galik B."/>
            <person name="Grimanelli D."/>
            <person name="Grimwood J."/>
            <person name="Grossniklaus U."/>
            <person name="Hamada T."/>
            <person name="Haseloff J."/>
            <person name="Hetherington A."/>
            <person name="Higo A."/>
            <person name="Hirakawa Y."/>
            <person name="Hundley H."/>
            <person name="Ikeda Y."/>
            <person name="Inoue K."/>
            <person name="Inoue S."/>
            <person name="Ishida S."/>
            <person name="Jia Q."/>
            <person name="Kakita M."/>
            <person name="Kanazawa T."/>
            <person name="Kawai Y."/>
            <person name="Kawashima T."/>
            <person name="Kennedy M."/>
            <person name="Kinose K."/>
            <person name="Kinoshita T."/>
            <person name="Kohara Y."/>
            <person name="Koide E."/>
            <person name="Komatsu K."/>
            <person name="Kopischke S."/>
            <person name="Kubo M."/>
            <person name="Kyozuka J."/>
            <person name="Lagercrantz U."/>
            <person name="Lin S."/>
            <person name="Lindquist E."/>
            <person name="Lipzen A."/>
            <person name="Lu C."/>
            <person name="Luna E."/>
            <person name="Martienssen R."/>
            <person name="Minamino N."/>
            <person name="Mizutani M."/>
            <person name="Mizutani M."/>
            <person name="Mochizuki N."/>
            <person name="Monte I."/>
            <person name="Mosher R."/>
            <person name="Nagasaki H."/>
            <person name="Nakagami H."/>
            <person name="Naramoto S."/>
            <person name="Nishitani K."/>
            <person name="Ohtani M."/>
            <person name="Okamoto T."/>
            <person name="Okumura M."/>
            <person name="Phillips J."/>
            <person name="Pollak B."/>
            <person name="Reinders A."/>
            <person name="Roevekamp M."/>
            <person name="Sano R."/>
            <person name="Sawa S."/>
            <person name="Schmid M."/>
            <person name="Shirakawa M."/>
            <person name="Solano R."/>
            <person name="Spunde A."/>
            <person name="Suetsugu N."/>
            <person name="Sugano S."/>
            <person name="Sugiyama A."/>
            <person name="Sun R."/>
            <person name="Suzuki Y."/>
            <person name="Takenaka M."/>
            <person name="Takezawa D."/>
            <person name="Tomogane H."/>
            <person name="Tsuzuki M."/>
            <person name="Ueda T."/>
            <person name="Umeda M."/>
            <person name="Ward J."/>
            <person name="Watanabe Y."/>
            <person name="Yazaki K."/>
            <person name="Yokoyama R."/>
            <person name="Yoshitake Y."/>
            <person name="Yotsui I."/>
            <person name="Zachgo S."/>
            <person name="Schmutz J."/>
        </authorList>
    </citation>
    <scope>NUCLEOTIDE SEQUENCE [LARGE SCALE GENOMIC DNA]</scope>
    <source>
        <strain evidence="2">cv. B-3</strain>
    </source>
</reference>
<dbReference type="EMBL" id="CM010633">
    <property type="protein sequence ID" value="RID59501.1"/>
    <property type="molecule type" value="Genomic_DNA"/>
</dbReference>
<protein>
    <submittedName>
        <fullName evidence="1">Uncharacterized protein</fullName>
    </submittedName>
</protein>
<dbReference type="Proteomes" id="UP000264353">
    <property type="component" value="Chromosome A6"/>
</dbReference>